<evidence type="ECO:0000313" key="1">
    <source>
        <dbReference type="EMBL" id="DAE08941.1"/>
    </source>
</evidence>
<dbReference type="EMBL" id="BK015480">
    <property type="protein sequence ID" value="DAE08941.1"/>
    <property type="molecule type" value="Genomic_DNA"/>
</dbReference>
<proteinExistence type="predicted"/>
<sequence length="37" mass="4695">MINRQYGCIRLIIQEYYIVWCISLRYNREIFCRVAYM</sequence>
<name>A0A8S5PQY9_9CAUD</name>
<organism evidence="1">
    <name type="scientific">Siphoviridae sp. ctTrD1</name>
    <dbReference type="NCBI Taxonomy" id="2825524"/>
    <lineage>
        <taxon>Viruses</taxon>
        <taxon>Duplodnaviria</taxon>
        <taxon>Heunggongvirae</taxon>
        <taxon>Uroviricota</taxon>
        <taxon>Caudoviricetes</taxon>
    </lineage>
</organism>
<accession>A0A8S5PQY9</accession>
<reference evidence="1" key="1">
    <citation type="journal article" date="2021" name="Proc. Natl. Acad. Sci. U.S.A.">
        <title>A Catalog of Tens of Thousands of Viruses from Human Metagenomes Reveals Hidden Associations with Chronic Diseases.</title>
        <authorList>
            <person name="Tisza M.J."/>
            <person name="Buck C.B."/>
        </authorList>
    </citation>
    <scope>NUCLEOTIDE SEQUENCE</scope>
    <source>
        <strain evidence="1">CtTrD1</strain>
    </source>
</reference>
<protein>
    <submittedName>
        <fullName evidence="1">Uncharacterized protein</fullName>
    </submittedName>
</protein>